<reference evidence="2 3" key="1">
    <citation type="submission" date="2023-11" db="EMBL/GenBank/DDBJ databases">
        <title>30 novel species of actinomycetes from the DSMZ collection.</title>
        <authorList>
            <person name="Nouioui I."/>
        </authorList>
    </citation>
    <scope>NUCLEOTIDE SEQUENCE [LARGE SCALE GENOMIC DNA]</scope>
    <source>
        <strain evidence="2 3">DSM 41524</strain>
    </source>
</reference>
<comment type="caution">
    <text evidence="2">The sequence shown here is derived from an EMBL/GenBank/DDBJ whole genome shotgun (WGS) entry which is preliminary data.</text>
</comment>
<dbReference type="Pfam" id="PF02900">
    <property type="entry name" value="LigB"/>
    <property type="match status" value="1"/>
</dbReference>
<evidence type="ECO:0000313" key="3">
    <source>
        <dbReference type="Proteomes" id="UP001354709"/>
    </source>
</evidence>
<dbReference type="EMBL" id="JAZBJO010000032">
    <property type="protein sequence ID" value="MEE4597178.1"/>
    <property type="molecule type" value="Genomic_DNA"/>
</dbReference>
<evidence type="ECO:0000259" key="1">
    <source>
        <dbReference type="Pfam" id="PF02900"/>
    </source>
</evidence>
<accession>A0ABU7Q746</accession>
<dbReference type="SUPFAM" id="SSF53213">
    <property type="entry name" value="LigB-like"/>
    <property type="match status" value="1"/>
</dbReference>
<proteinExistence type="predicted"/>
<organism evidence="2 3">
    <name type="scientific">Streptomyces asiaticus subsp. ignotus</name>
    <dbReference type="NCBI Taxonomy" id="3098222"/>
    <lineage>
        <taxon>Bacteria</taxon>
        <taxon>Bacillati</taxon>
        <taxon>Actinomycetota</taxon>
        <taxon>Actinomycetes</taxon>
        <taxon>Kitasatosporales</taxon>
        <taxon>Streptomycetaceae</taxon>
        <taxon>Streptomyces</taxon>
        <taxon>Streptomyces violaceusniger group</taxon>
    </lineage>
</organism>
<gene>
    <name evidence="2" type="ORF">V2J94_35700</name>
</gene>
<sequence>MSVEIKSAFLIPGSPLPLLQPNATGLRPLVQGLQKASSSLEQSAPDTLIVYSTTWMAVVDQIWLTRPNMTGRFVDHTWHEFGHVDWELNVDVPVAETAIASTGEFDVRSRGCDYDAFPIDAGTIVLSQTLNAQASVPMVVTSNNLYHDWETTKRLGAAAVGAAARHGRSVSVIGIGGLSGSIHRHGIDFNKDHFASPEEDKANQKLLDLITKAEVDRLEQFVPEYSVSSRADMGMKHLAFILGALGDSYRSAEVHGYGPVCGAGGAVVEFAP</sequence>
<dbReference type="Proteomes" id="UP001354709">
    <property type="component" value="Unassembled WGS sequence"/>
</dbReference>
<dbReference type="InterPro" id="IPR004183">
    <property type="entry name" value="Xdiol_dOase_suB"/>
</dbReference>
<dbReference type="RefSeq" id="WP_330813870.1">
    <property type="nucleotide sequence ID" value="NZ_JAZBJO010000032.1"/>
</dbReference>
<feature type="domain" description="Extradiol ring-cleavage dioxygenase class III enzyme subunit B" evidence="1">
    <location>
        <begin position="27"/>
        <end position="253"/>
    </location>
</feature>
<evidence type="ECO:0000313" key="2">
    <source>
        <dbReference type="EMBL" id="MEE4597178.1"/>
    </source>
</evidence>
<dbReference type="Gene3D" id="3.40.830.10">
    <property type="entry name" value="LigB-like"/>
    <property type="match status" value="1"/>
</dbReference>
<name>A0ABU7Q746_9ACTN</name>
<keyword evidence="3" id="KW-1185">Reference proteome</keyword>
<protein>
    <recommendedName>
        <fullName evidence="1">Extradiol ring-cleavage dioxygenase class III enzyme subunit B domain-containing protein</fullName>
    </recommendedName>
</protein>